<dbReference type="Proteomes" id="UP000887574">
    <property type="component" value="Unplaced"/>
</dbReference>
<keyword evidence="1" id="KW-1185">Reference proteome</keyword>
<organism evidence="1 2">
    <name type="scientific">Ditylenchus dipsaci</name>
    <dbReference type="NCBI Taxonomy" id="166011"/>
    <lineage>
        <taxon>Eukaryota</taxon>
        <taxon>Metazoa</taxon>
        <taxon>Ecdysozoa</taxon>
        <taxon>Nematoda</taxon>
        <taxon>Chromadorea</taxon>
        <taxon>Rhabditida</taxon>
        <taxon>Tylenchina</taxon>
        <taxon>Tylenchomorpha</taxon>
        <taxon>Sphaerularioidea</taxon>
        <taxon>Anguinidae</taxon>
        <taxon>Anguininae</taxon>
        <taxon>Ditylenchus</taxon>
    </lineage>
</organism>
<sequence>MLIDAEGLDMPILIPPRPRDQIHEFDVYSSKNNNHHLFTKTADANALAYGLGGKFHARRHFGTNNKHCIGVEDQSNYCLFVALELSRLYHDHKLKGERESNGNKSLLSWDAFYNIAHGKSSYASGKRQRIAKELIAKANIHLIRALTASNMLLKSRSSTIMSIQHRLRCVARCPSCTEIGWSYPCTPTAGFHQECAECNRSFLNSNCFVNHLKNGCCRTYKKCTSCRQPYNTKKKHVCGELFCRLCHVYHEKKRGCFIQPLEYKPNLSLTELCAWTLNVRDSFLLMPVKLAALPKTFGLAVKPKMYFPHLFNKVII</sequence>
<proteinExistence type="predicted"/>
<protein>
    <submittedName>
        <fullName evidence="2">Uncharacterized protein</fullName>
    </submittedName>
</protein>
<dbReference type="WBParaSite" id="jg20508">
    <property type="protein sequence ID" value="jg20508"/>
    <property type="gene ID" value="jg20508"/>
</dbReference>
<dbReference type="AlphaFoldDB" id="A0A915DJ14"/>
<evidence type="ECO:0000313" key="2">
    <source>
        <dbReference type="WBParaSite" id="jg20508"/>
    </source>
</evidence>
<name>A0A915DJ14_9BILA</name>
<reference evidence="2" key="1">
    <citation type="submission" date="2022-11" db="UniProtKB">
        <authorList>
            <consortium name="WormBaseParasite"/>
        </authorList>
    </citation>
    <scope>IDENTIFICATION</scope>
</reference>
<dbReference type="InterPro" id="IPR012337">
    <property type="entry name" value="RNaseH-like_sf"/>
</dbReference>
<evidence type="ECO:0000313" key="1">
    <source>
        <dbReference type="Proteomes" id="UP000887574"/>
    </source>
</evidence>
<accession>A0A915DJ14</accession>
<dbReference type="SUPFAM" id="SSF53098">
    <property type="entry name" value="Ribonuclease H-like"/>
    <property type="match status" value="1"/>
</dbReference>